<sequence length="154" mass="17119">MRLSSFMLVASAAFLATCDAISAASDISRPANPANVVGNGNRFLRTHKVTEGQENKFADEDSDDEDLNTEERVGLKKGFIDYITKKFAEADDSALKSVRAEQKSEMIKTLQIIKDQGNTPQTMKNMLKEGFAELTDTQGDILLKAFTKYFDRLN</sequence>
<dbReference type="InterPro" id="IPR031825">
    <property type="entry name" value="RXLR"/>
</dbReference>
<dbReference type="Proteomes" id="UP000693981">
    <property type="component" value="Unassembled WGS sequence"/>
</dbReference>
<comment type="caution">
    <text evidence="6">The sequence shown here is derived from an EMBL/GenBank/DDBJ whole genome shotgun (WGS) entry which is preliminary data.</text>
</comment>
<comment type="function">
    <text evidence="5">Effector that suppresses plant defense responses during pathogen infection.</text>
</comment>
<comment type="domain">
    <text evidence="5">The RxLR-dEER motif acts to carry the protein into the host cell cytoplasm through binding to cell surface phosphatidylinositol-3-phosphate.</text>
</comment>
<keyword evidence="3 5" id="KW-0964">Secreted</keyword>
<feature type="chain" id="PRO_5035966097" description="RxLR effector protein" evidence="5">
    <location>
        <begin position="24"/>
        <end position="154"/>
    </location>
</feature>
<dbReference type="GO" id="GO:0005576">
    <property type="term" value="C:extracellular region"/>
    <property type="evidence" value="ECO:0007669"/>
    <property type="project" value="UniProtKB-SubCell"/>
</dbReference>
<reference evidence="6" key="1">
    <citation type="submission" date="2021-02" db="EMBL/GenBank/DDBJ databases">
        <authorList>
            <person name="Palmer J.M."/>
        </authorList>
    </citation>
    <scope>NUCLEOTIDE SEQUENCE</scope>
    <source>
        <strain evidence="6">SCRP23</strain>
    </source>
</reference>
<name>A0A8T1WM39_9STRA</name>
<gene>
    <name evidence="6" type="ORF">PHYBOEH_005435</name>
</gene>
<feature type="signal peptide" evidence="5">
    <location>
        <begin position="1"/>
        <end position="23"/>
    </location>
</feature>
<keyword evidence="4 5" id="KW-0732">Signal</keyword>
<protein>
    <recommendedName>
        <fullName evidence="5">RxLR effector protein</fullName>
    </recommendedName>
</protein>
<evidence type="ECO:0000256" key="2">
    <source>
        <dbReference type="ARBA" id="ARBA00010400"/>
    </source>
</evidence>
<evidence type="ECO:0000256" key="5">
    <source>
        <dbReference type="RuleBase" id="RU367124"/>
    </source>
</evidence>
<evidence type="ECO:0000256" key="4">
    <source>
        <dbReference type="ARBA" id="ARBA00022729"/>
    </source>
</evidence>
<proteinExistence type="inferred from homology"/>
<dbReference type="EMBL" id="JAGDFL010000286">
    <property type="protein sequence ID" value="KAG7394261.1"/>
    <property type="molecule type" value="Genomic_DNA"/>
</dbReference>
<keyword evidence="7" id="KW-1185">Reference proteome</keyword>
<comment type="subcellular location">
    <subcellularLocation>
        <location evidence="1 5">Secreted</location>
    </subcellularLocation>
</comment>
<dbReference type="AlphaFoldDB" id="A0A8T1WM39"/>
<comment type="similarity">
    <text evidence="2 5">Belongs to the RxLR effector family.</text>
</comment>
<dbReference type="Pfam" id="PF16810">
    <property type="entry name" value="RXLR"/>
    <property type="match status" value="1"/>
</dbReference>
<evidence type="ECO:0000313" key="6">
    <source>
        <dbReference type="EMBL" id="KAG7394261.1"/>
    </source>
</evidence>
<evidence type="ECO:0000313" key="7">
    <source>
        <dbReference type="Proteomes" id="UP000693981"/>
    </source>
</evidence>
<accession>A0A8T1WM39</accession>
<organism evidence="6 7">
    <name type="scientific">Phytophthora boehmeriae</name>
    <dbReference type="NCBI Taxonomy" id="109152"/>
    <lineage>
        <taxon>Eukaryota</taxon>
        <taxon>Sar</taxon>
        <taxon>Stramenopiles</taxon>
        <taxon>Oomycota</taxon>
        <taxon>Peronosporomycetes</taxon>
        <taxon>Peronosporales</taxon>
        <taxon>Peronosporaceae</taxon>
        <taxon>Phytophthora</taxon>
    </lineage>
</organism>
<evidence type="ECO:0000256" key="3">
    <source>
        <dbReference type="ARBA" id="ARBA00022525"/>
    </source>
</evidence>
<evidence type="ECO:0000256" key="1">
    <source>
        <dbReference type="ARBA" id="ARBA00004613"/>
    </source>
</evidence>